<organism evidence="1 2">
    <name type="scientific">Actinoplanes flavus</name>
    <dbReference type="NCBI Taxonomy" id="2820290"/>
    <lineage>
        <taxon>Bacteria</taxon>
        <taxon>Bacillati</taxon>
        <taxon>Actinomycetota</taxon>
        <taxon>Actinomycetes</taxon>
        <taxon>Micromonosporales</taxon>
        <taxon>Micromonosporaceae</taxon>
        <taxon>Actinoplanes</taxon>
    </lineage>
</organism>
<reference evidence="1 2" key="1">
    <citation type="submission" date="2021-03" db="EMBL/GenBank/DDBJ databases">
        <title>Actinoplanes flavus sp. nov., a novel actinomycete isolated from Coconut Palm rhizosphere soil.</title>
        <authorList>
            <person name="Luo X."/>
        </authorList>
    </citation>
    <scope>NUCLEOTIDE SEQUENCE [LARGE SCALE GENOMIC DNA]</scope>
    <source>
        <strain evidence="1 2">NEAU-H7</strain>
    </source>
</reference>
<name>A0ABS3UZ25_9ACTN</name>
<keyword evidence="2" id="KW-1185">Reference proteome</keyword>
<dbReference type="Proteomes" id="UP000679690">
    <property type="component" value="Unassembled WGS sequence"/>
</dbReference>
<accession>A0ABS3UZ25</accession>
<dbReference type="RefSeq" id="WP_208473067.1">
    <property type="nucleotide sequence ID" value="NZ_JAGFNS010000046.1"/>
</dbReference>
<dbReference type="EMBL" id="JAGFNS010000046">
    <property type="protein sequence ID" value="MBO3743827.1"/>
    <property type="molecule type" value="Genomic_DNA"/>
</dbReference>
<evidence type="ECO:0000313" key="2">
    <source>
        <dbReference type="Proteomes" id="UP000679690"/>
    </source>
</evidence>
<comment type="caution">
    <text evidence="1">The sequence shown here is derived from an EMBL/GenBank/DDBJ whole genome shotgun (WGS) entry which is preliminary data.</text>
</comment>
<sequence length="89" mass="10049">MDGDVDAVKRTGQRAGLMEVPVEDLGHVGTLETAVARPRHMRAVGRLVRMRLVEPESVGDEGAHPRARCSTLSIMERNLSRYVRRRRTR</sequence>
<proteinExistence type="predicted"/>
<protein>
    <submittedName>
        <fullName evidence="1">Uncharacterized protein</fullName>
    </submittedName>
</protein>
<evidence type="ECO:0000313" key="1">
    <source>
        <dbReference type="EMBL" id="MBO3743827.1"/>
    </source>
</evidence>
<gene>
    <name evidence="1" type="ORF">J5X75_40650</name>
</gene>